<evidence type="ECO:0000256" key="2">
    <source>
        <dbReference type="ARBA" id="ARBA00022692"/>
    </source>
</evidence>
<dbReference type="Pfam" id="PF04140">
    <property type="entry name" value="ICMT"/>
    <property type="match status" value="1"/>
</dbReference>
<feature type="transmembrane region" description="Helical" evidence="5">
    <location>
        <begin position="7"/>
        <end position="29"/>
    </location>
</feature>
<protein>
    <submittedName>
        <fullName evidence="6">Protein-S-isoprenylcysteine O-methyltransferase Ste14</fullName>
    </submittedName>
</protein>
<comment type="subcellular location">
    <subcellularLocation>
        <location evidence="1">Membrane</location>
        <topology evidence="1">Multi-pass membrane protein</topology>
    </subcellularLocation>
</comment>
<evidence type="ECO:0000256" key="3">
    <source>
        <dbReference type="ARBA" id="ARBA00022989"/>
    </source>
</evidence>
<accession>A0A4V2Q9H1</accession>
<evidence type="ECO:0000256" key="4">
    <source>
        <dbReference type="ARBA" id="ARBA00023136"/>
    </source>
</evidence>
<name>A0A4V2Q9H1_9BACL</name>
<feature type="transmembrane region" description="Helical" evidence="5">
    <location>
        <begin position="35"/>
        <end position="57"/>
    </location>
</feature>
<dbReference type="PANTHER" id="PTHR12714:SF9">
    <property type="entry name" value="PROTEIN-S-ISOPRENYLCYSTEINE O-METHYLTRANSFERASE"/>
    <property type="match status" value="1"/>
</dbReference>
<dbReference type="InterPro" id="IPR007269">
    <property type="entry name" value="ICMT_MeTrfase"/>
</dbReference>
<dbReference type="Gene3D" id="1.20.120.1630">
    <property type="match status" value="1"/>
</dbReference>
<keyword evidence="2 5" id="KW-0812">Transmembrane</keyword>
<keyword evidence="6" id="KW-0489">Methyltransferase</keyword>
<evidence type="ECO:0000313" key="6">
    <source>
        <dbReference type="EMBL" id="TCL43369.1"/>
    </source>
</evidence>
<dbReference type="Proteomes" id="UP000295658">
    <property type="component" value="Unassembled WGS sequence"/>
</dbReference>
<dbReference type="AlphaFoldDB" id="A0A4V2Q9H1"/>
<sequence length="218" mass="25208">MKRKLRIDILIVLILPYLLGLVLCITLFPSNKENYSIFFQGCLIVLLGLFVESITNFESYKIKSKDNGILSGLLISIFLLLITLNSYYNLFFMLNKNIQTFTYIIGLILFVCGGYLRVKAKKDLQGYFSHSLKIDQNHQLITTGLYRYVRHPAYLGTTLVLISTSLIFNSWIGFFLVVLLSPLGIKRIQNEEKMLIDKFGDDYISYSKQVKRIIPYLF</sequence>
<feature type="transmembrane region" description="Helical" evidence="5">
    <location>
        <begin position="100"/>
        <end position="118"/>
    </location>
</feature>
<keyword evidence="6" id="KW-0808">Transferase</keyword>
<dbReference type="OrthoDB" id="5471300at2"/>
<proteinExistence type="predicted"/>
<reference evidence="6 7" key="1">
    <citation type="submission" date="2019-03" db="EMBL/GenBank/DDBJ databases">
        <title>Genomic Encyclopedia of Type Strains, Phase IV (KMG-IV): sequencing the most valuable type-strain genomes for metagenomic binning, comparative biology and taxonomic classification.</title>
        <authorList>
            <person name="Goeker M."/>
        </authorList>
    </citation>
    <scope>NUCLEOTIDE SEQUENCE [LARGE SCALE GENOMIC DNA]</scope>
    <source>
        <strain evidence="6 7">DSM 24979</strain>
    </source>
</reference>
<dbReference type="PROSITE" id="PS50244">
    <property type="entry name" value="S5A_REDUCTASE"/>
    <property type="match status" value="1"/>
</dbReference>
<dbReference type="EMBL" id="SLUL01000029">
    <property type="protein sequence ID" value="TCL43369.1"/>
    <property type="molecule type" value="Genomic_DNA"/>
</dbReference>
<evidence type="ECO:0000256" key="1">
    <source>
        <dbReference type="ARBA" id="ARBA00004141"/>
    </source>
</evidence>
<feature type="transmembrane region" description="Helical" evidence="5">
    <location>
        <begin position="153"/>
        <end position="180"/>
    </location>
</feature>
<gene>
    <name evidence="6" type="ORF">EDD69_1298</name>
</gene>
<evidence type="ECO:0000256" key="5">
    <source>
        <dbReference type="SAM" id="Phobius"/>
    </source>
</evidence>
<dbReference type="GO" id="GO:0004671">
    <property type="term" value="F:protein C-terminal S-isoprenylcysteine carboxyl O-methyltransferase activity"/>
    <property type="evidence" value="ECO:0007669"/>
    <property type="project" value="InterPro"/>
</dbReference>
<keyword evidence="7" id="KW-1185">Reference proteome</keyword>
<dbReference type="GO" id="GO:0016020">
    <property type="term" value="C:membrane"/>
    <property type="evidence" value="ECO:0007669"/>
    <property type="project" value="UniProtKB-SubCell"/>
</dbReference>
<keyword evidence="3 5" id="KW-1133">Transmembrane helix</keyword>
<dbReference type="PANTHER" id="PTHR12714">
    <property type="entry name" value="PROTEIN-S ISOPRENYLCYSTEINE O-METHYLTRANSFERASE"/>
    <property type="match status" value="1"/>
</dbReference>
<dbReference type="GO" id="GO:0032259">
    <property type="term" value="P:methylation"/>
    <property type="evidence" value="ECO:0007669"/>
    <property type="project" value="UniProtKB-KW"/>
</dbReference>
<keyword evidence="4 5" id="KW-0472">Membrane</keyword>
<feature type="transmembrane region" description="Helical" evidence="5">
    <location>
        <begin position="69"/>
        <end position="88"/>
    </location>
</feature>
<evidence type="ECO:0000313" key="7">
    <source>
        <dbReference type="Proteomes" id="UP000295658"/>
    </source>
</evidence>
<organism evidence="6 7">
    <name type="scientific">Thermolongibacillus altinsuensis</name>
    <dbReference type="NCBI Taxonomy" id="575256"/>
    <lineage>
        <taxon>Bacteria</taxon>
        <taxon>Bacillati</taxon>
        <taxon>Bacillota</taxon>
        <taxon>Bacilli</taxon>
        <taxon>Bacillales</taxon>
        <taxon>Anoxybacillaceae</taxon>
        <taxon>Thermolongibacillus</taxon>
    </lineage>
</organism>
<dbReference type="RefSeq" id="WP_132949698.1">
    <property type="nucleotide sequence ID" value="NZ_SLUL01000029.1"/>
</dbReference>
<comment type="caution">
    <text evidence="6">The sequence shown here is derived from an EMBL/GenBank/DDBJ whole genome shotgun (WGS) entry which is preliminary data.</text>
</comment>